<evidence type="ECO:0000313" key="2">
    <source>
        <dbReference type="Proteomes" id="UP000272464"/>
    </source>
</evidence>
<dbReference type="Proteomes" id="UP000272464">
    <property type="component" value="Unassembled WGS sequence"/>
</dbReference>
<accession>A0A3S1D789</accession>
<protein>
    <submittedName>
        <fullName evidence="1">DUF1877 family protein</fullName>
    </submittedName>
</protein>
<comment type="caution">
    <text evidence="1">The sequence shown here is derived from an EMBL/GenBank/DDBJ whole genome shotgun (WGS) entry which is preliminary data.</text>
</comment>
<reference evidence="1 2" key="1">
    <citation type="submission" date="2018-12" db="EMBL/GenBank/DDBJ databases">
        <authorList>
            <person name="Sun L."/>
            <person name="Chen Z."/>
        </authorList>
    </citation>
    <scope>NUCLEOTIDE SEQUENCE [LARGE SCALE GENOMIC DNA]</scope>
    <source>
        <strain evidence="1 2">3-5-3</strain>
    </source>
</reference>
<dbReference type="SUPFAM" id="SSF111069">
    <property type="entry name" value="Hypothetical protein yfbM"/>
    <property type="match status" value="1"/>
</dbReference>
<proteinExistence type="predicted"/>
<evidence type="ECO:0000313" key="1">
    <source>
        <dbReference type="EMBL" id="RUT33414.1"/>
    </source>
</evidence>
<dbReference type="InterPro" id="IPR035944">
    <property type="entry name" value="YfbM-like_sf"/>
</dbReference>
<organism evidence="1 2">
    <name type="scientific">Paenibacillus zeisoli</name>
    <dbReference type="NCBI Taxonomy" id="2496267"/>
    <lineage>
        <taxon>Bacteria</taxon>
        <taxon>Bacillati</taxon>
        <taxon>Bacillota</taxon>
        <taxon>Bacilli</taxon>
        <taxon>Bacillales</taxon>
        <taxon>Paenibacillaceae</taxon>
        <taxon>Paenibacillus</taxon>
    </lineage>
</organism>
<dbReference type="AlphaFoldDB" id="A0A3S1D789"/>
<dbReference type="EMBL" id="RZNX01000002">
    <property type="protein sequence ID" value="RUT33414.1"/>
    <property type="molecule type" value="Genomic_DNA"/>
</dbReference>
<dbReference type="Gene3D" id="3.40.1760.10">
    <property type="entry name" value="YfbM-like super family"/>
    <property type="match status" value="1"/>
</dbReference>
<gene>
    <name evidence="1" type="ORF">EJP77_07130</name>
</gene>
<name>A0A3S1D789_9BACL</name>
<sequence length="158" mass="18084">MGMIGNLKQISEETLDLIIKGEVDPEAVVFDEEEERLDLDKSWHAIHYLLNGSAWEGEPPLFNVIFGGQEVGEDLGYGKTRYLTKKEVQEVALTLVNITEEDLKERFDAAAMNELEIYPSNDWSSEEEVDYVLSYYASLKEYYMEAVRQGNAMLLFIS</sequence>
<dbReference type="OrthoDB" id="289289at2"/>
<dbReference type="Pfam" id="PF08974">
    <property type="entry name" value="DUF1877"/>
    <property type="match status" value="1"/>
</dbReference>
<keyword evidence="2" id="KW-1185">Reference proteome</keyword>
<dbReference type="InterPro" id="IPR015068">
    <property type="entry name" value="DUF1877"/>
</dbReference>